<reference evidence="2" key="1">
    <citation type="submission" date="2019-08" db="EMBL/GenBank/DDBJ databases">
        <authorList>
            <person name="Kucharzyk K."/>
            <person name="Murdoch R.W."/>
            <person name="Higgins S."/>
            <person name="Loffler F."/>
        </authorList>
    </citation>
    <scope>NUCLEOTIDE SEQUENCE</scope>
</reference>
<keyword evidence="1" id="KW-0472">Membrane</keyword>
<dbReference type="EMBL" id="VSSQ01060356">
    <property type="protein sequence ID" value="MPN13806.1"/>
    <property type="molecule type" value="Genomic_DNA"/>
</dbReference>
<proteinExistence type="predicted"/>
<keyword evidence="1" id="KW-0812">Transmembrane</keyword>
<sequence length="74" mass="9158">MNHKIIETLQVNLVFNWSIYSIIYNLIIKYAFIHAHKSIKGLSHYKNKYYWKYEHDNYVNFTPKKLSNFFFYKS</sequence>
<evidence type="ECO:0000313" key="2">
    <source>
        <dbReference type="EMBL" id="MPN13806.1"/>
    </source>
</evidence>
<accession>A0A645FJI0</accession>
<gene>
    <name evidence="2" type="ORF">SDC9_161132</name>
</gene>
<organism evidence="2">
    <name type="scientific">bioreactor metagenome</name>
    <dbReference type="NCBI Taxonomy" id="1076179"/>
    <lineage>
        <taxon>unclassified sequences</taxon>
        <taxon>metagenomes</taxon>
        <taxon>ecological metagenomes</taxon>
    </lineage>
</organism>
<comment type="caution">
    <text evidence="2">The sequence shown here is derived from an EMBL/GenBank/DDBJ whole genome shotgun (WGS) entry which is preliminary data.</text>
</comment>
<name>A0A645FJI0_9ZZZZ</name>
<protein>
    <submittedName>
        <fullName evidence="2">Uncharacterized protein</fullName>
    </submittedName>
</protein>
<dbReference type="AlphaFoldDB" id="A0A645FJI0"/>
<keyword evidence="1" id="KW-1133">Transmembrane helix</keyword>
<feature type="transmembrane region" description="Helical" evidence="1">
    <location>
        <begin position="14"/>
        <end position="32"/>
    </location>
</feature>
<evidence type="ECO:0000256" key="1">
    <source>
        <dbReference type="SAM" id="Phobius"/>
    </source>
</evidence>